<name>A0AA37X5N0_9RHOB</name>
<evidence type="ECO:0000313" key="7">
    <source>
        <dbReference type="Proteomes" id="UP001157355"/>
    </source>
</evidence>
<dbReference type="InterPro" id="IPR036271">
    <property type="entry name" value="Tet_transcr_reg_TetR-rel_C_sf"/>
</dbReference>
<dbReference type="PANTHER" id="PTHR30055:SF240">
    <property type="entry name" value="HTH-TYPE TRANSCRIPTIONAL REGULATOR ACRR"/>
    <property type="match status" value="1"/>
</dbReference>
<evidence type="ECO:0000313" key="6">
    <source>
        <dbReference type="EMBL" id="GLS88086.1"/>
    </source>
</evidence>
<dbReference type="GO" id="GO:0000976">
    <property type="term" value="F:transcription cis-regulatory region binding"/>
    <property type="evidence" value="ECO:0007669"/>
    <property type="project" value="TreeGrafter"/>
</dbReference>
<dbReference type="PROSITE" id="PS50977">
    <property type="entry name" value="HTH_TETR_2"/>
    <property type="match status" value="1"/>
</dbReference>
<dbReference type="PANTHER" id="PTHR30055">
    <property type="entry name" value="HTH-TYPE TRANSCRIPTIONAL REGULATOR RUTR"/>
    <property type="match status" value="1"/>
</dbReference>
<dbReference type="PRINTS" id="PR00455">
    <property type="entry name" value="HTHTETR"/>
</dbReference>
<keyword evidence="2 4" id="KW-0238">DNA-binding</keyword>
<dbReference type="SUPFAM" id="SSF46689">
    <property type="entry name" value="Homeodomain-like"/>
    <property type="match status" value="1"/>
</dbReference>
<dbReference type="InterPro" id="IPR050109">
    <property type="entry name" value="HTH-type_TetR-like_transc_reg"/>
</dbReference>
<evidence type="ECO:0000256" key="3">
    <source>
        <dbReference type="ARBA" id="ARBA00023163"/>
    </source>
</evidence>
<keyword evidence="1" id="KW-0805">Transcription regulation</keyword>
<dbReference type="GO" id="GO:0003700">
    <property type="term" value="F:DNA-binding transcription factor activity"/>
    <property type="evidence" value="ECO:0007669"/>
    <property type="project" value="TreeGrafter"/>
</dbReference>
<evidence type="ECO:0000256" key="2">
    <source>
        <dbReference type="ARBA" id="ARBA00023125"/>
    </source>
</evidence>
<dbReference type="InterPro" id="IPR009057">
    <property type="entry name" value="Homeodomain-like_sf"/>
</dbReference>
<dbReference type="Proteomes" id="UP001157355">
    <property type="component" value="Unassembled WGS sequence"/>
</dbReference>
<sequence>MRRSKEDAEQTRCAILDAAEQMFCEQGVSNSALEKISRKAGVTRGALYWHFKDKIDLLRALHSRCEPPQKLLIRKVAEEGHDDPLGFLQQTAAEVLIGFEQDERQQRIFIIMNSYSCDPESIAWMNETNAEMFMTIAALTNQAQAQGSLSPDFSPEETAGILMATMNGLLSEWLRSGKCFSVSDLGTRFLNKQMAIFRRPATCTQAT</sequence>
<reference evidence="6 7" key="1">
    <citation type="journal article" date="2014" name="Int. J. Syst. Evol. Microbiol.">
        <title>Complete genome sequence of Corynebacterium casei LMG S-19264T (=DSM 44701T), isolated from a smear-ripened cheese.</title>
        <authorList>
            <consortium name="US DOE Joint Genome Institute (JGI-PGF)"/>
            <person name="Walter F."/>
            <person name="Albersmeier A."/>
            <person name="Kalinowski J."/>
            <person name="Ruckert C."/>
        </authorList>
    </citation>
    <scope>NUCLEOTIDE SEQUENCE [LARGE SCALE GENOMIC DNA]</scope>
    <source>
        <strain evidence="6 7">NBRC 111766</strain>
    </source>
</reference>
<protein>
    <submittedName>
        <fullName evidence="6">TetR family transcriptional regulator</fullName>
    </submittedName>
</protein>
<organism evidence="6 7">
    <name type="scientific">Cypionkella aquatica</name>
    <dbReference type="NCBI Taxonomy" id="1756042"/>
    <lineage>
        <taxon>Bacteria</taxon>
        <taxon>Pseudomonadati</taxon>
        <taxon>Pseudomonadota</taxon>
        <taxon>Alphaproteobacteria</taxon>
        <taxon>Rhodobacterales</taxon>
        <taxon>Paracoccaceae</taxon>
        <taxon>Cypionkella</taxon>
    </lineage>
</organism>
<feature type="DNA-binding region" description="H-T-H motif" evidence="4">
    <location>
        <begin position="32"/>
        <end position="51"/>
    </location>
</feature>
<dbReference type="Pfam" id="PF00440">
    <property type="entry name" value="TetR_N"/>
    <property type="match status" value="1"/>
</dbReference>
<accession>A0AA37X5N0</accession>
<evidence type="ECO:0000259" key="5">
    <source>
        <dbReference type="PROSITE" id="PS50977"/>
    </source>
</evidence>
<keyword evidence="7" id="KW-1185">Reference proteome</keyword>
<evidence type="ECO:0000256" key="1">
    <source>
        <dbReference type="ARBA" id="ARBA00023015"/>
    </source>
</evidence>
<proteinExistence type="predicted"/>
<dbReference type="SUPFAM" id="SSF48498">
    <property type="entry name" value="Tetracyclin repressor-like, C-terminal domain"/>
    <property type="match status" value="1"/>
</dbReference>
<dbReference type="InterPro" id="IPR001647">
    <property type="entry name" value="HTH_TetR"/>
</dbReference>
<evidence type="ECO:0000256" key="4">
    <source>
        <dbReference type="PROSITE-ProRule" id="PRU00335"/>
    </source>
</evidence>
<dbReference type="Gene3D" id="1.10.357.10">
    <property type="entry name" value="Tetracycline Repressor, domain 2"/>
    <property type="match status" value="1"/>
</dbReference>
<dbReference type="AlphaFoldDB" id="A0AA37X5N0"/>
<comment type="caution">
    <text evidence="6">The sequence shown here is derived from an EMBL/GenBank/DDBJ whole genome shotgun (WGS) entry which is preliminary data.</text>
</comment>
<gene>
    <name evidence="6" type="ORF">GCM10010873_30600</name>
</gene>
<feature type="domain" description="HTH tetR-type" evidence="5">
    <location>
        <begin position="9"/>
        <end position="69"/>
    </location>
</feature>
<dbReference type="EMBL" id="BSPP01000011">
    <property type="protein sequence ID" value="GLS88086.1"/>
    <property type="molecule type" value="Genomic_DNA"/>
</dbReference>
<keyword evidence="3" id="KW-0804">Transcription</keyword>